<reference evidence="1" key="1">
    <citation type="submission" date="2021-01" db="EMBL/GenBank/DDBJ databases">
        <authorList>
            <person name="Corre E."/>
            <person name="Pelletier E."/>
            <person name="Niang G."/>
            <person name="Scheremetjew M."/>
            <person name="Finn R."/>
            <person name="Kale V."/>
            <person name="Holt S."/>
            <person name="Cochrane G."/>
            <person name="Meng A."/>
            <person name="Brown T."/>
            <person name="Cohen L."/>
        </authorList>
    </citation>
    <scope>NUCLEOTIDE SEQUENCE</scope>
    <source>
        <strain evidence="1">308</strain>
    </source>
</reference>
<dbReference type="EMBL" id="HBFR01006765">
    <property type="protein sequence ID" value="CAD8877678.1"/>
    <property type="molecule type" value="Transcribed_RNA"/>
</dbReference>
<protein>
    <submittedName>
        <fullName evidence="1">Uncharacterized protein</fullName>
    </submittedName>
</protein>
<name>A0A7S1B816_9STRA</name>
<proteinExistence type="predicted"/>
<sequence>MVKHTDIISPLDFEFLKRITDSFYNCHLQQDLLSCAVAEGWRAGRMSTPTMRYWTILCSEELRPFFLRRDTSVGDYMLDMGEQTREAEGGGLWNRALSRFNEPEVFKSVVFT</sequence>
<accession>A0A7S1B816</accession>
<evidence type="ECO:0000313" key="1">
    <source>
        <dbReference type="EMBL" id="CAD8877678.1"/>
    </source>
</evidence>
<organism evidence="1">
    <name type="scientific">Corethron hystrix</name>
    <dbReference type="NCBI Taxonomy" id="216773"/>
    <lineage>
        <taxon>Eukaryota</taxon>
        <taxon>Sar</taxon>
        <taxon>Stramenopiles</taxon>
        <taxon>Ochrophyta</taxon>
        <taxon>Bacillariophyta</taxon>
        <taxon>Coscinodiscophyceae</taxon>
        <taxon>Corethrophycidae</taxon>
        <taxon>Corethrales</taxon>
        <taxon>Corethraceae</taxon>
        <taxon>Corethron</taxon>
    </lineage>
</organism>
<dbReference type="AlphaFoldDB" id="A0A7S1B816"/>
<gene>
    <name evidence="1" type="ORF">CHYS00102_LOCUS4862</name>
</gene>